<protein>
    <submittedName>
        <fullName evidence="9">Cell division protein FtsQ</fullName>
    </submittedName>
</protein>
<dbReference type="InterPro" id="IPR013685">
    <property type="entry name" value="POTRA_FtsQ_type"/>
</dbReference>
<dbReference type="PATRIC" id="fig|1303518.3.peg.985"/>
<keyword evidence="5" id="KW-0131">Cell cycle</keyword>
<dbReference type="EMBL" id="HF951689">
    <property type="protein sequence ID" value="CCW34797.1"/>
    <property type="molecule type" value="Genomic_DNA"/>
</dbReference>
<keyword evidence="3" id="KW-0812">Transmembrane</keyword>
<evidence type="ECO:0000256" key="2">
    <source>
        <dbReference type="ARBA" id="ARBA00022618"/>
    </source>
</evidence>
<reference evidence="10" key="1">
    <citation type="submission" date="2013-03" db="EMBL/GenBank/DDBJ databases">
        <title>Genome sequence of Chthonomonas calidirosea, the first sequenced genome from the Armatimonadetes phylum (formally candidate division OP10).</title>
        <authorList>
            <person name="Lee K.C.Y."/>
            <person name="Morgan X.C."/>
            <person name="Dunfield P.F."/>
            <person name="Tamas I."/>
            <person name="Houghton K.M."/>
            <person name="Vyssotski M."/>
            <person name="Ryan J.L.J."/>
            <person name="Lagutin K."/>
            <person name="McDonald I.R."/>
            <person name="Stott M.B."/>
        </authorList>
    </citation>
    <scope>NUCLEOTIDE SEQUENCE [LARGE SCALE GENOMIC DNA]</scope>
    <source>
        <strain evidence="10">DSM 23976 / ICMP 18418 / T49</strain>
    </source>
</reference>
<dbReference type="Pfam" id="PF08478">
    <property type="entry name" value="POTRA_1"/>
    <property type="match status" value="1"/>
</dbReference>
<evidence type="ECO:0000313" key="9">
    <source>
        <dbReference type="EMBL" id="CCW34797.1"/>
    </source>
</evidence>
<proteinExistence type="predicted"/>
<evidence type="ECO:0000256" key="1">
    <source>
        <dbReference type="ARBA" id="ARBA00022475"/>
    </source>
</evidence>
<keyword evidence="1" id="KW-1003">Cell membrane</keyword>
<keyword evidence="10" id="KW-1185">Reference proteome</keyword>
<dbReference type="PANTHER" id="PTHR37820">
    <property type="entry name" value="CELL DIVISION PROTEIN DIVIB"/>
    <property type="match status" value="1"/>
</dbReference>
<dbReference type="eggNOG" id="COG1589">
    <property type="taxonomic scope" value="Bacteria"/>
</dbReference>
<dbReference type="OrthoDB" id="5379889at2"/>
<evidence type="ECO:0000259" key="8">
    <source>
        <dbReference type="Pfam" id="PF08478"/>
    </source>
</evidence>
<evidence type="ECO:0000256" key="5">
    <source>
        <dbReference type="ARBA" id="ARBA00023306"/>
    </source>
</evidence>
<evidence type="ECO:0000256" key="4">
    <source>
        <dbReference type="ARBA" id="ARBA00022989"/>
    </source>
</evidence>
<dbReference type="RefSeq" id="WP_016482347.1">
    <property type="nucleotide sequence ID" value="NC_021487.1"/>
</dbReference>
<feature type="domain" description="POTRA" evidence="8">
    <location>
        <begin position="43"/>
        <end position="109"/>
    </location>
</feature>
<feature type="domain" description="Cell division protein FtsQ/DivIB C-terminal" evidence="7">
    <location>
        <begin position="125"/>
        <end position="227"/>
    </location>
</feature>
<feature type="region of interest" description="Disordered" evidence="6">
    <location>
        <begin position="258"/>
        <end position="282"/>
    </location>
</feature>
<evidence type="ECO:0000256" key="3">
    <source>
        <dbReference type="ARBA" id="ARBA00022692"/>
    </source>
</evidence>
<keyword evidence="4" id="KW-1133">Transmembrane helix</keyword>
<dbReference type="GO" id="GO:0005886">
    <property type="term" value="C:plasma membrane"/>
    <property type="evidence" value="ECO:0007669"/>
    <property type="project" value="TreeGrafter"/>
</dbReference>
<organism evidence="9 10">
    <name type="scientific">Chthonomonas calidirosea (strain DSM 23976 / ICMP 18418 / T49)</name>
    <dbReference type="NCBI Taxonomy" id="1303518"/>
    <lineage>
        <taxon>Bacteria</taxon>
        <taxon>Bacillati</taxon>
        <taxon>Armatimonadota</taxon>
        <taxon>Chthonomonadia</taxon>
        <taxon>Chthonomonadales</taxon>
        <taxon>Chthonomonadaceae</taxon>
        <taxon>Chthonomonas</taxon>
    </lineage>
</organism>
<gene>
    <name evidence="9" type="ORF">CCALI_00975</name>
</gene>
<dbReference type="Proteomes" id="UP000014227">
    <property type="component" value="Chromosome I"/>
</dbReference>
<dbReference type="InParanoid" id="S0EY98"/>
<feature type="compositionally biased region" description="Low complexity" evidence="6">
    <location>
        <begin position="260"/>
        <end position="269"/>
    </location>
</feature>
<sequence>MIADLPPKSYRSTAKKRRLVVGTLSLLLCIEVACALFTSPYLRVSDVVVKGLADLSPQEIDLTQQTAAKLLRHNWFIAPTHSVRQALHHLPWVRSVHIVRHFPHTLRLVIGLRQPFCRLVVGSTTYEMDDEGVPIRLARSSLPPLPTIHLPQEAIVCGRPLEDIEIGALLTILKQSRIENHPAIADVEVDSERNICLNMSDGMRVLFGQAEEIEQKIALLNRIYELQPNVAQLLSVVNLTCPSHPAAIPRLAYLKATSQPEASSPSHSIPSPPRNERSKIQG</sequence>
<dbReference type="GO" id="GO:0051301">
    <property type="term" value="P:cell division"/>
    <property type="evidence" value="ECO:0007669"/>
    <property type="project" value="UniProtKB-KW"/>
</dbReference>
<dbReference type="AlphaFoldDB" id="S0EY98"/>
<dbReference type="PANTHER" id="PTHR37820:SF1">
    <property type="entry name" value="CELL DIVISION PROTEIN FTSQ"/>
    <property type="match status" value="1"/>
</dbReference>
<name>S0EY98_CHTCT</name>
<dbReference type="Pfam" id="PF03799">
    <property type="entry name" value="FtsQ_DivIB_C"/>
    <property type="match status" value="1"/>
</dbReference>
<dbReference type="HOGENOM" id="CLU_985888_0_0_0"/>
<evidence type="ECO:0000259" key="7">
    <source>
        <dbReference type="Pfam" id="PF03799"/>
    </source>
</evidence>
<dbReference type="Gene3D" id="3.10.20.310">
    <property type="entry name" value="membrane protein fhac"/>
    <property type="match status" value="1"/>
</dbReference>
<evidence type="ECO:0000313" key="10">
    <source>
        <dbReference type="Proteomes" id="UP000014227"/>
    </source>
</evidence>
<dbReference type="InterPro" id="IPR005548">
    <property type="entry name" value="Cell_div_FtsQ/DivIB_C"/>
</dbReference>
<dbReference type="InterPro" id="IPR050487">
    <property type="entry name" value="FtsQ_DivIB"/>
</dbReference>
<keyword evidence="4" id="KW-0472">Membrane</keyword>
<accession>S0EY98</accession>
<evidence type="ECO:0000256" key="6">
    <source>
        <dbReference type="SAM" id="MobiDB-lite"/>
    </source>
</evidence>
<dbReference type="STRING" id="454171.CP488_00181"/>
<dbReference type="KEGG" id="ccz:CCALI_00975"/>
<keyword evidence="2 9" id="KW-0132">Cell division</keyword>